<sequence length="542" mass="60633">MLHTVAVSTTQCISCHIERAAMRPAFVNRPVFSLSPLQIYHSLLATRPLVRGLHGSASLHRKEPIIFNNSLEKTLEAHRASNRAGLIRKVISKDVSEEIRSPDTVLDNPSTEPSSCAQSPLFAKKRTTPKKKHRVLKSDTTPSVSTNSPYSQIDWKVNVSEGRPQQFPWLELLEQNVQISDGISQLDAEIRALQTYMTPTSVEQYAVNQVVAEISSLLGHVVPQPPIVVGSRRTDFAMSHSDLDFVFPIADEARSVDLVRRPSPSRPQVLELYGEILRKVKPLFDQSPSFSTRLHMSGKRNPAFSVIHLPTDLEVQLYCGEQLPASVEYIQDYHAEYPAIRPLYMVTRLILETQGVYGSHKSSIGSDALLMLLVAFLKMNHGRFRQSNNLGVQLLDLLRLYGTEVDLTTTGVSVDPPCFFNANSTKEATRNHDPLDIPAYLRGQRSLINLKRTAISKRNVPTAEKLCVQDPANYMNDLGRGCTRTREVQVTFARAYEHLQASLSAWEDPKSAGLSPSILSQIVTANFDDFNQIRGRIARYRG</sequence>
<dbReference type="PANTHER" id="PTHR23092">
    <property type="entry name" value="POLY(A) RNA POLYMERASE"/>
    <property type="match status" value="1"/>
</dbReference>
<accession>A0AAD4CJ27</accession>
<dbReference type="GO" id="GO:0005730">
    <property type="term" value="C:nucleolus"/>
    <property type="evidence" value="ECO:0007669"/>
    <property type="project" value="TreeGrafter"/>
</dbReference>
<dbReference type="Proteomes" id="UP001194746">
    <property type="component" value="Unassembled WGS sequence"/>
</dbReference>
<dbReference type="GO" id="GO:1990817">
    <property type="term" value="F:poly(A) RNA polymerase activity"/>
    <property type="evidence" value="ECO:0007669"/>
    <property type="project" value="InterPro"/>
</dbReference>
<feature type="compositionally biased region" description="Basic residues" evidence="1">
    <location>
        <begin position="126"/>
        <end position="135"/>
    </location>
</feature>
<name>A0AAD4CJ27_ASPNN</name>
<protein>
    <recommendedName>
        <fullName evidence="4">Polynucleotide adenylyltransferase</fullName>
    </recommendedName>
</protein>
<gene>
    <name evidence="2" type="ORF">FE257_010513</name>
</gene>
<evidence type="ECO:0008006" key="4">
    <source>
        <dbReference type="Google" id="ProtNLM"/>
    </source>
</evidence>
<evidence type="ECO:0000313" key="3">
    <source>
        <dbReference type="Proteomes" id="UP001194746"/>
    </source>
</evidence>
<dbReference type="GO" id="GO:0031123">
    <property type="term" value="P:RNA 3'-end processing"/>
    <property type="evidence" value="ECO:0007669"/>
    <property type="project" value="TreeGrafter"/>
</dbReference>
<dbReference type="GO" id="GO:0031499">
    <property type="term" value="C:TRAMP complex"/>
    <property type="evidence" value="ECO:0007669"/>
    <property type="project" value="TreeGrafter"/>
</dbReference>
<dbReference type="InterPro" id="IPR043519">
    <property type="entry name" value="NT_sf"/>
</dbReference>
<reference evidence="2" key="2">
    <citation type="submission" date="2020-02" db="EMBL/GenBank/DDBJ databases">
        <authorList>
            <person name="Gilchrist C.L.M."/>
            <person name="Chooi Y.-H."/>
        </authorList>
    </citation>
    <scope>NUCLEOTIDE SEQUENCE</scope>
    <source>
        <strain evidence="2">MST-FP2251</strain>
    </source>
</reference>
<dbReference type="SUPFAM" id="SSF81301">
    <property type="entry name" value="Nucleotidyltransferase"/>
    <property type="match status" value="1"/>
</dbReference>
<dbReference type="Gene3D" id="1.10.1410.10">
    <property type="match status" value="1"/>
</dbReference>
<dbReference type="PANTHER" id="PTHR23092:SF50">
    <property type="entry name" value="MTF2-LIKE C-TERMINAL DOMAIN-CONTAINING PROTEIN"/>
    <property type="match status" value="1"/>
</dbReference>
<proteinExistence type="predicted"/>
<feature type="compositionally biased region" description="Polar residues" evidence="1">
    <location>
        <begin position="138"/>
        <end position="148"/>
    </location>
</feature>
<dbReference type="GO" id="GO:0046872">
    <property type="term" value="F:metal ion binding"/>
    <property type="evidence" value="ECO:0007669"/>
    <property type="project" value="UniProtKB-KW"/>
</dbReference>
<feature type="region of interest" description="Disordered" evidence="1">
    <location>
        <begin position="126"/>
        <end position="148"/>
    </location>
</feature>
<dbReference type="Gene3D" id="3.30.460.10">
    <property type="entry name" value="Beta Polymerase, domain 2"/>
    <property type="match status" value="1"/>
</dbReference>
<comment type="caution">
    <text evidence="2">The sequence shown here is derived from an EMBL/GenBank/DDBJ whole genome shotgun (WGS) entry which is preliminary data.</text>
</comment>
<organism evidence="2 3">
    <name type="scientific">Aspergillus nanangensis</name>
    <dbReference type="NCBI Taxonomy" id="2582783"/>
    <lineage>
        <taxon>Eukaryota</taxon>
        <taxon>Fungi</taxon>
        <taxon>Dikarya</taxon>
        <taxon>Ascomycota</taxon>
        <taxon>Pezizomycotina</taxon>
        <taxon>Eurotiomycetes</taxon>
        <taxon>Eurotiomycetidae</taxon>
        <taxon>Eurotiales</taxon>
        <taxon>Aspergillaceae</taxon>
        <taxon>Aspergillus</taxon>
        <taxon>Aspergillus subgen. Circumdati</taxon>
    </lineage>
</organism>
<keyword evidence="3" id="KW-1185">Reference proteome</keyword>
<reference evidence="2" key="1">
    <citation type="journal article" date="2019" name="Beilstein J. Org. Chem.">
        <title>Nanangenines: drimane sesquiterpenoids as the dominant metabolite cohort of a novel Australian fungus, Aspergillus nanangensis.</title>
        <authorList>
            <person name="Lacey H.J."/>
            <person name="Gilchrist C.L.M."/>
            <person name="Crombie A."/>
            <person name="Kalaitzis J.A."/>
            <person name="Vuong D."/>
            <person name="Rutledge P.J."/>
            <person name="Turner P."/>
            <person name="Pitt J.I."/>
            <person name="Lacey E."/>
            <person name="Chooi Y.H."/>
            <person name="Piggott A.M."/>
        </authorList>
    </citation>
    <scope>NUCLEOTIDE SEQUENCE</scope>
    <source>
        <strain evidence="2">MST-FP2251</strain>
    </source>
</reference>
<dbReference type="InterPro" id="IPR045862">
    <property type="entry name" value="Trf4-like"/>
</dbReference>
<dbReference type="EMBL" id="VCAU01000066">
    <property type="protein sequence ID" value="KAF9887138.1"/>
    <property type="molecule type" value="Genomic_DNA"/>
</dbReference>
<evidence type="ECO:0000256" key="1">
    <source>
        <dbReference type="SAM" id="MobiDB-lite"/>
    </source>
</evidence>
<evidence type="ECO:0000313" key="2">
    <source>
        <dbReference type="EMBL" id="KAF9887138.1"/>
    </source>
</evidence>
<dbReference type="GO" id="GO:0003729">
    <property type="term" value="F:mRNA binding"/>
    <property type="evidence" value="ECO:0007669"/>
    <property type="project" value="TreeGrafter"/>
</dbReference>
<dbReference type="AlphaFoldDB" id="A0AAD4CJ27"/>
<dbReference type="GO" id="GO:0043634">
    <property type="term" value="P:polyadenylation-dependent ncRNA catabolic process"/>
    <property type="evidence" value="ECO:0007669"/>
    <property type="project" value="TreeGrafter"/>
</dbReference>
<dbReference type="SUPFAM" id="SSF81631">
    <property type="entry name" value="PAP/OAS1 substrate-binding domain"/>
    <property type="match status" value="1"/>
</dbReference>